<keyword evidence="4" id="KW-1185">Reference proteome</keyword>
<evidence type="ECO:0000256" key="1">
    <source>
        <dbReference type="SAM" id="Phobius"/>
    </source>
</evidence>
<keyword evidence="1" id="KW-0472">Membrane</keyword>
<dbReference type="OrthoDB" id="1261922at2"/>
<sequence>MTNPSAHINEPVVRIVAFEVAVLAISFTFTHLLVIPLFLLFDFYLRGWELRRYSPLRWLAVQVNRFFFHDRYKPVFAAPKVFAARIGAILSLAIIGLYVFESPLLSVGLTTVMICFALLESLVGFCAGCYLYSYYEKLRHHFHF</sequence>
<feature type="transmembrane region" description="Helical" evidence="1">
    <location>
        <begin position="81"/>
        <end position="100"/>
    </location>
</feature>
<feature type="domain" description="DUF4395" evidence="2">
    <location>
        <begin position="8"/>
        <end position="136"/>
    </location>
</feature>
<dbReference type="Proteomes" id="UP000294498">
    <property type="component" value="Unassembled WGS sequence"/>
</dbReference>
<evidence type="ECO:0000313" key="3">
    <source>
        <dbReference type="EMBL" id="TDW99634.1"/>
    </source>
</evidence>
<evidence type="ECO:0000259" key="2">
    <source>
        <dbReference type="Pfam" id="PF14340"/>
    </source>
</evidence>
<gene>
    <name evidence="3" type="ORF">EDB95_0644</name>
</gene>
<feature type="transmembrane region" description="Helical" evidence="1">
    <location>
        <begin position="20"/>
        <end position="45"/>
    </location>
</feature>
<dbReference type="Pfam" id="PF14340">
    <property type="entry name" value="DUF4395"/>
    <property type="match status" value="1"/>
</dbReference>
<dbReference type="InterPro" id="IPR025508">
    <property type="entry name" value="DUF4395"/>
</dbReference>
<keyword evidence="1" id="KW-1133">Transmembrane helix</keyword>
<name>A0A4R8DQF9_9BACT</name>
<comment type="caution">
    <text evidence="3">The sequence shown here is derived from an EMBL/GenBank/DDBJ whole genome shotgun (WGS) entry which is preliminary data.</text>
</comment>
<protein>
    <submittedName>
        <fullName evidence="3">Uncharacterized protein DUF4395</fullName>
    </submittedName>
</protein>
<evidence type="ECO:0000313" key="4">
    <source>
        <dbReference type="Proteomes" id="UP000294498"/>
    </source>
</evidence>
<proteinExistence type="predicted"/>
<keyword evidence="1" id="KW-0812">Transmembrane</keyword>
<organism evidence="3 4">
    <name type="scientific">Dinghuibacter silviterrae</name>
    <dbReference type="NCBI Taxonomy" id="1539049"/>
    <lineage>
        <taxon>Bacteria</taxon>
        <taxon>Pseudomonadati</taxon>
        <taxon>Bacteroidota</taxon>
        <taxon>Chitinophagia</taxon>
        <taxon>Chitinophagales</taxon>
        <taxon>Chitinophagaceae</taxon>
        <taxon>Dinghuibacter</taxon>
    </lineage>
</organism>
<accession>A0A4R8DQF9</accession>
<dbReference type="AlphaFoldDB" id="A0A4R8DQF9"/>
<reference evidence="3 4" key="1">
    <citation type="submission" date="2019-03" db="EMBL/GenBank/DDBJ databases">
        <title>Genomic Encyclopedia of Type Strains, Phase IV (KMG-IV): sequencing the most valuable type-strain genomes for metagenomic binning, comparative biology and taxonomic classification.</title>
        <authorList>
            <person name="Goeker M."/>
        </authorList>
    </citation>
    <scope>NUCLEOTIDE SEQUENCE [LARGE SCALE GENOMIC DNA]</scope>
    <source>
        <strain evidence="3 4">DSM 100059</strain>
    </source>
</reference>
<dbReference type="EMBL" id="SODV01000001">
    <property type="protein sequence ID" value="TDW99634.1"/>
    <property type="molecule type" value="Genomic_DNA"/>
</dbReference>
<feature type="transmembrane region" description="Helical" evidence="1">
    <location>
        <begin position="106"/>
        <end position="132"/>
    </location>
</feature>
<dbReference type="RefSeq" id="WP_133990497.1">
    <property type="nucleotide sequence ID" value="NZ_SODV01000001.1"/>
</dbReference>